<dbReference type="EMBL" id="SZYD01000001">
    <property type="protein sequence ID" value="KAD7477089.1"/>
    <property type="molecule type" value="Genomic_DNA"/>
</dbReference>
<gene>
    <name evidence="2" type="ORF">E3N88_00225</name>
</gene>
<sequence length="74" mass="7903">MEGEGEKALVNSASEIEDKGKKRPCEDSASVSAASGRKDLERACDARVKAYREVKVGVFNPDGTPFYPAPGSEI</sequence>
<comment type="caution">
    <text evidence="2">The sequence shown here is derived from an EMBL/GenBank/DDBJ whole genome shotgun (WGS) entry which is preliminary data.</text>
</comment>
<name>A0A5N6PXI1_9ASTR</name>
<keyword evidence="3" id="KW-1185">Reference proteome</keyword>
<evidence type="ECO:0000313" key="2">
    <source>
        <dbReference type="EMBL" id="KAD7477089.1"/>
    </source>
</evidence>
<evidence type="ECO:0000256" key="1">
    <source>
        <dbReference type="SAM" id="MobiDB-lite"/>
    </source>
</evidence>
<organism evidence="2 3">
    <name type="scientific">Mikania micrantha</name>
    <name type="common">bitter vine</name>
    <dbReference type="NCBI Taxonomy" id="192012"/>
    <lineage>
        <taxon>Eukaryota</taxon>
        <taxon>Viridiplantae</taxon>
        <taxon>Streptophyta</taxon>
        <taxon>Embryophyta</taxon>
        <taxon>Tracheophyta</taxon>
        <taxon>Spermatophyta</taxon>
        <taxon>Magnoliopsida</taxon>
        <taxon>eudicotyledons</taxon>
        <taxon>Gunneridae</taxon>
        <taxon>Pentapetalae</taxon>
        <taxon>asterids</taxon>
        <taxon>campanulids</taxon>
        <taxon>Asterales</taxon>
        <taxon>Asteraceae</taxon>
        <taxon>Asteroideae</taxon>
        <taxon>Heliantheae alliance</taxon>
        <taxon>Eupatorieae</taxon>
        <taxon>Mikania</taxon>
    </lineage>
</organism>
<feature type="compositionally biased region" description="Basic and acidic residues" evidence="1">
    <location>
        <begin position="16"/>
        <end position="26"/>
    </location>
</feature>
<reference evidence="2 3" key="1">
    <citation type="submission" date="2019-05" db="EMBL/GenBank/DDBJ databases">
        <title>Mikania micrantha, genome provides insights into the molecular mechanism of rapid growth.</title>
        <authorList>
            <person name="Liu B."/>
        </authorList>
    </citation>
    <scope>NUCLEOTIDE SEQUENCE [LARGE SCALE GENOMIC DNA]</scope>
    <source>
        <strain evidence="2">NLD-2019</strain>
        <tissue evidence="2">Leaf</tissue>
    </source>
</reference>
<accession>A0A5N6PXI1</accession>
<dbReference type="AlphaFoldDB" id="A0A5N6PXI1"/>
<dbReference type="Proteomes" id="UP000326396">
    <property type="component" value="Linkage Group LG1"/>
</dbReference>
<dbReference type="OrthoDB" id="1817770at2759"/>
<protein>
    <submittedName>
        <fullName evidence="2">Uncharacterized protein</fullName>
    </submittedName>
</protein>
<evidence type="ECO:0000313" key="3">
    <source>
        <dbReference type="Proteomes" id="UP000326396"/>
    </source>
</evidence>
<feature type="region of interest" description="Disordered" evidence="1">
    <location>
        <begin position="1"/>
        <end position="39"/>
    </location>
</feature>
<proteinExistence type="predicted"/>